<name>A0A4V2WT59_9FIRM</name>
<evidence type="ECO:0000256" key="1">
    <source>
        <dbReference type="ARBA" id="ARBA00023015"/>
    </source>
</evidence>
<feature type="domain" description="HTH gntR-type" evidence="4">
    <location>
        <begin position="112"/>
        <end position="180"/>
    </location>
</feature>
<proteinExistence type="predicted"/>
<accession>A0A4V2WT59</accession>
<dbReference type="InterPro" id="IPR008920">
    <property type="entry name" value="TF_FadR/GntR_C"/>
</dbReference>
<evidence type="ECO:0000313" key="6">
    <source>
        <dbReference type="Proteomes" id="UP000295710"/>
    </source>
</evidence>
<dbReference type="CDD" id="cd07377">
    <property type="entry name" value="WHTH_GntR"/>
    <property type="match status" value="1"/>
</dbReference>
<comment type="caution">
    <text evidence="5">The sequence shown here is derived from an EMBL/GenBank/DDBJ whole genome shotgun (WGS) entry which is preliminary data.</text>
</comment>
<evidence type="ECO:0000313" key="5">
    <source>
        <dbReference type="EMBL" id="TDA23050.1"/>
    </source>
</evidence>
<dbReference type="PRINTS" id="PR00035">
    <property type="entry name" value="HTHGNTR"/>
</dbReference>
<evidence type="ECO:0000259" key="4">
    <source>
        <dbReference type="PROSITE" id="PS50949"/>
    </source>
</evidence>
<dbReference type="Gene3D" id="1.20.120.530">
    <property type="entry name" value="GntR ligand-binding domain-like"/>
    <property type="match status" value="1"/>
</dbReference>
<dbReference type="AlphaFoldDB" id="A0A4V2WT59"/>
<keyword evidence="3" id="KW-0804">Transcription</keyword>
<dbReference type="PANTHER" id="PTHR43537:SF43">
    <property type="entry name" value="GNTR-FAMILY TRANSCRIPTIONAL REGULATOR"/>
    <property type="match status" value="1"/>
</dbReference>
<dbReference type="InterPro" id="IPR036390">
    <property type="entry name" value="WH_DNA-bd_sf"/>
</dbReference>
<dbReference type="EMBL" id="SMMX01000002">
    <property type="protein sequence ID" value="TDA23050.1"/>
    <property type="molecule type" value="Genomic_DNA"/>
</dbReference>
<dbReference type="Gene3D" id="1.10.10.10">
    <property type="entry name" value="Winged helix-like DNA-binding domain superfamily/Winged helix DNA-binding domain"/>
    <property type="match status" value="1"/>
</dbReference>
<dbReference type="SUPFAM" id="SSF48008">
    <property type="entry name" value="GntR ligand-binding domain-like"/>
    <property type="match status" value="1"/>
</dbReference>
<keyword evidence="1" id="KW-0805">Transcription regulation</keyword>
<dbReference type="Pfam" id="PF07729">
    <property type="entry name" value="FCD"/>
    <property type="match status" value="1"/>
</dbReference>
<dbReference type="InterPro" id="IPR000524">
    <property type="entry name" value="Tscrpt_reg_HTH_GntR"/>
</dbReference>
<dbReference type="Proteomes" id="UP000295710">
    <property type="component" value="Unassembled WGS sequence"/>
</dbReference>
<dbReference type="SMART" id="SM00345">
    <property type="entry name" value="HTH_GNTR"/>
    <property type="match status" value="1"/>
</dbReference>
<dbReference type="PANTHER" id="PTHR43537">
    <property type="entry name" value="TRANSCRIPTIONAL REGULATOR, GNTR FAMILY"/>
    <property type="match status" value="1"/>
</dbReference>
<dbReference type="Pfam" id="PF00392">
    <property type="entry name" value="GntR"/>
    <property type="match status" value="1"/>
</dbReference>
<dbReference type="InterPro" id="IPR011711">
    <property type="entry name" value="GntR_C"/>
</dbReference>
<dbReference type="PROSITE" id="PS50949">
    <property type="entry name" value="HTH_GNTR"/>
    <property type="match status" value="1"/>
</dbReference>
<keyword evidence="6" id="KW-1185">Reference proteome</keyword>
<dbReference type="SMART" id="SM00895">
    <property type="entry name" value="FCD"/>
    <property type="match status" value="1"/>
</dbReference>
<evidence type="ECO:0000256" key="3">
    <source>
        <dbReference type="ARBA" id="ARBA00023163"/>
    </source>
</evidence>
<organism evidence="5 6">
    <name type="scientific">Extibacter muris</name>
    <dbReference type="NCBI Taxonomy" id="1796622"/>
    <lineage>
        <taxon>Bacteria</taxon>
        <taxon>Bacillati</taxon>
        <taxon>Bacillota</taxon>
        <taxon>Clostridia</taxon>
        <taxon>Lachnospirales</taxon>
        <taxon>Lachnospiraceae</taxon>
        <taxon>Extibacter</taxon>
    </lineage>
</organism>
<keyword evidence="2" id="KW-0238">DNA-binding</keyword>
<dbReference type="GO" id="GO:0003677">
    <property type="term" value="F:DNA binding"/>
    <property type="evidence" value="ECO:0007669"/>
    <property type="project" value="UniProtKB-KW"/>
</dbReference>
<sequence>MNSQMLNPIYKKENLRQLRRYLGMTQKEFICRFLPDSEGTPSMSAATYSNVESRGGRRLDEVVLSAAAALQIDSMMFSMKPEEFARKIDMLLPATKAAEDLCGNNAKKGKIDELLFRLTMYFAEKLMDKELKKGDQIESDRELARKMNVGRSVIREALKVLDVLGMIDIRPGQGTYISSAEADFFIIPLSWSLFLNGSQVEDILMVRNVLEVKAAELAAGFIEEADIHKLEEISELVRRAYVEQNEKDLLEHDIEFHTCIAQCSGSQVIYSMIQTISNLMKHISGTGMAGHGQMKAICEEHEEVQRSILAHDRDGAARAMEEHLEQSVTRYNYR</sequence>
<evidence type="ECO:0000256" key="2">
    <source>
        <dbReference type="ARBA" id="ARBA00023125"/>
    </source>
</evidence>
<gene>
    <name evidence="5" type="ORF">E1963_02900</name>
</gene>
<reference evidence="5 6" key="1">
    <citation type="journal article" date="2016" name="Nat. Microbiol.">
        <title>The Mouse Intestinal Bacterial Collection (miBC) provides host-specific insight into cultured diversity and functional potential of the gut microbiota.</title>
        <authorList>
            <person name="Lagkouvardos I."/>
            <person name="Pukall R."/>
            <person name="Abt B."/>
            <person name="Foesel B.U."/>
            <person name="Meier-Kolthoff J.P."/>
            <person name="Kumar N."/>
            <person name="Bresciani A."/>
            <person name="Martinez I."/>
            <person name="Just S."/>
            <person name="Ziegler C."/>
            <person name="Brugiroux S."/>
            <person name="Garzetti D."/>
            <person name="Wenning M."/>
            <person name="Bui T.P."/>
            <person name="Wang J."/>
            <person name="Hugenholtz F."/>
            <person name="Plugge C.M."/>
            <person name="Peterson D.A."/>
            <person name="Hornef M.W."/>
            <person name="Baines J.F."/>
            <person name="Smidt H."/>
            <person name="Walter J."/>
            <person name="Kristiansen K."/>
            <person name="Nielsen H.B."/>
            <person name="Haller D."/>
            <person name="Overmann J."/>
            <person name="Stecher B."/>
            <person name="Clavel T."/>
        </authorList>
    </citation>
    <scope>NUCLEOTIDE SEQUENCE [LARGE SCALE GENOMIC DNA]</scope>
    <source>
        <strain evidence="5 6">DSM 28560</strain>
    </source>
</reference>
<protein>
    <submittedName>
        <fullName evidence="5">FadR family transcriptional regulator</fullName>
    </submittedName>
</protein>
<dbReference type="GO" id="GO:0003700">
    <property type="term" value="F:DNA-binding transcription factor activity"/>
    <property type="evidence" value="ECO:0007669"/>
    <property type="project" value="InterPro"/>
</dbReference>
<dbReference type="InterPro" id="IPR036388">
    <property type="entry name" value="WH-like_DNA-bd_sf"/>
</dbReference>
<dbReference type="SUPFAM" id="SSF46785">
    <property type="entry name" value="Winged helix' DNA-binding domain"/>
    <property type="match status" value="1"/>
</dbReference>